<dbReference type="Pfam" id="PF21190">
    <property type="entry name" value="Bbp16"/>
    <property type="match status" value="1"/>
</dbReference>
<dbReference type="AlphaFoldDB" id="A0A0F9IMB8"/>
<organism evidence="1">
    <name type="scientific">marine sediment metagenome</name>
    <dbReference type="NCBI Taxonomy" id="412755"/>
    <lineage>
        <taxon>unclassified sequences</taxon>
        <taxon>metagenomes</taxon>
        <taxon>ecological metagenomes</taxon>
    </lineage>
</organism>
<comment type="caution">
    <text evidence="1">The sequence shown here is derived from an EMBL/GenBank/DDBJ whole genome shotgun (WGS) entry which is preliminary data.</text>
</comment>
<gene>
    <name evidence="1" type="ORF">LCGC14_1561780</name>
</gene>
<dbReference type="EMBL" id="LAZR01012075">
    <property type="protein sequence ID" value="KKM44234.1"/>
    <property type="molecule type" value="Genomic_DNA"/>
</dbReference>
<sequence>MSIMDAELLFSDGQVITANATTVASTNVIDQGALLDFKSSALAQFGPENGKIWVVVSMAILPDQGTGLYLDLEDCATEGGTYTPTGIGVDVANAIPIATLVAGYTLLAVPLPPRLKRFLRILYTTTGDHTSSVGAIDARLQAGQQSDATIPYRA</sequence>
<dbReference type="Gene3D" id="2.60.120.1110">
    <property type="match status" value="1"/>
</dbReference>
<proteinExistence type="predicted"/>
<reference evidence="1" key="1">
    <citation type="journal article" date="2015" name="Nature">
        <title>Complex archaea that bridge the gap between prokaryotes and eukaryotes.</title>
        <authorList>
            <person name="Spang A."/>
            <person name="Saw J.H."/>
            <person name="Jorgensen S.L."/>
            <person name="Zaremba-Niedzwiedzka K."/>
            <person name="Martijn J."/>
            <person name="Lind A.E."/>
            <person name="van Eijk R."/>
            <person name="Schleper C."/>
            <person name="Guy L."/>
            <person name="Ettema T.J."/>
        </authorList>
    </citation>
    <scope>NUCLEOTIDE SEQUENCE</scope>
</reference>
<evidence type="ECO:0000313" key="1">
    <source>
        <dbReference type="EMBL" id="KKM44234.1"/>
    </source>
</evidence>
<accession>A0A0F9IMB8</accession>
<protein>
    <submittedName>
        <fullName evidence="1">Uncharacterized protein</fullName>
    </submittedName>
</protein>
<dbReference type="InterPro" id="IPR048922">
    <property type="entry name" value="Bbp16"/>
</dbReference>
<name>A0A0F9IMB8_9ZZZZ</name>